<sequence length="159" mass="18404">MLSYLKPPRRKSRRFPLSRDPAKVNVVCKCKIPTISFTINISEWFSSDSFSDFYDARTRTRSRNSMLSQNILPYVYPTHQWSNHNWFTTVSHLSGISQEPRRGTFQCQSADFPLSKNRRSRLLLGLPLVYPPRALICGILGNVSSEQRQKLYPCNCSLE</sequence>
<evidence type="ECO:0000313" key="2">
    <source>
        <dbReference type="Proteomes" id="UP000053477"/>
    </source>
</evidence>
<reference evidence="1 2" key="1">
    <citation type="submission" date="2015-04" db="EMBL/GenBank/DDBJ databases">
        <title>Complete genome sequence of Schizopora paradoxa KUC8140, a cosmopolitan wood degrader in East Asia.</title>
        <authorList>
            <consortium name="DOE Joint Genome Institute"/>
            <person name="Min B."/>
            <person name="Park H."/>
            <person name="Jang Y."/>
            <person name="Kim J.-J."/>
            <person name="Kim K.H."/>
            <person name="Pangilinan J."/>
            <person name="Lipzen A."/>
            <person name="Riley R."/>
            <person name="Grigoriev I.V."/>
            <person name="Spatafora J.W."/>
            <person name="Choi I.-G."/>
        </authorList>
    </citation>
    <scope>NUCLEOTIDE SEQUENCE [LARGE SCALE GENOMIC DNA]</scope>
    <source>
        <strain evidence="1 2">KUC8140</strain>
    </source>
</reference>
<dbReference type="Proteomes" id="UP000053477">
    <property type="component" value="Unassembled WGS sequence"/>
</dbReference>
<dbReference type="EMBL" id="KQ085906">
    <property type="protein sequence ID" value="KLO17338.1"/>
    <property type="molecule type" value="Genomic_DNA"/>
</dbReference>
<evidence type="ECO:0000313" key="1">
    <source>
        <dbReference type="EMBL" id="KLO17338.1"/>
    </source>
</evidence>
<proteinExistence type="predicted"/>
<protein>
    <submittedName>
        <fullName evidence="1">Uncharacterized protein</fullName>
    </submittedName>
</protein>
<keyword evidence="2" id="KW-1185">Reference proteome</keyword>
<organism evidence="1 2">
    <name type="scientific">Schizopora paradoxa</name>
    <dbReference type="NCBI Taxonomy" id="27342"/>
    <lineage>
        <taxon>Eukaryota</taxon>
        <taxon>Fungi</taxon>
        <taxon>Dikarya</taxon>
        <taxon>Basidiomycota</taxon>
        <taxon>Agaricomycotina</taxon>
        <taxon>Agaricomycetes</taxon>
        <taxon>Hymenochaetales</taxon>
        <taxon>Schizoporaceae</taxon>
        <taxon>Schizopora</taxon>
    </lineage>
</organism>
<accession>A0A0H2S6M7</accession>
<name>A0A0H2S6M7_9AGAM</name>
<gene>
    <name evidence="1" type="ORF">SCHPADRAFT_173835</name>
</gene>
<dbReference type="InParanoid" id="A0A0H2S6M7"/>
<dbReference type="AlphaFoldDB" id="A0A0H2S6M7"/>